<dbReference type="SUPFAM" id="SSF51556">
    <property type="entry name" value="Metallo-dependent hydrolases"/>
    <property type="match status" value="1"/>
</dbReference>
<organism evidence="2 3">
    <name type="scientific">Rothia santali</name>
    <dbReference type="NCBI Taxonomy" id="2949643"/>
    <lineage>
        <taxon>Bacteria</taxon>
        <taxon>Bacillati</taxon>
        <taxon>Actinomycetota</taxon>
        <taxon>Actinomycetes</taxon>
        <taxon>Micrococcales</taxon>
        <taxon>Micrococcaceae</taxon>
        <taxon>Rothia</taxon>
    </lineage>
</organism>
<dbReference type="InterPro" id="IPR013108">
    <property type="entry name" value="Amidohydro_3"/>
</dbReference>
<gene>
    <name evidence="2" type="ORF">NBM05_13300</name>
</gene>
<evidence type="ECO:0000313" key="2">
    <source>
        <dbReference type="EMBL" id="MCP3426957.1"/>
    </source>
</evidence>
<proteinExistence type="predicted"/>
<dbReference type="PANTHER" id="PTHR22642:SF2">
    <property type="entry name" value="PROTEIN LONG AFTER FAR-RED 3"/>
    <property type="match status" value="1"/>
</dbReference>
<name>A0A9X2HFV5_9MICC</name>
<evidence type="ECO:0000313" key="3">
    <source>
        <dbReference type="Proteomes" id="UP001139502"/>
    </source>
</evidence>
<keyword evidence="3" id="KW-1185">Reference proteome</keyword>
<dbReference type="Pfam" id="PF07969">
    <property type="entry name" value="Amidohydro_3"/>
    <property type="match status" value="1"/>
</dbReference>
<dbReference type="Gene3D" id="3.20.20.140">
    <property type="entry name" value="Metal-dependent hydrolases"/>
    <property type="match status" value="1"/>
</dbReference>
<sequence>MPVTVFTAGQIETLDPAVGRVGALAVEDGRVVAHGERAEAMKGGAEVVDLGPFAMPGLIDVHNHHAVAGQIDLFEFQTAPTASLDEILAALGRYIEGSGESGWIIGGSWGSGLHEQLQAPGVRERFDEVTAGRPLMLRDDSKHNRFANSEALRRAGIDASTPNPPGGEILRTAGEPNGVLLEAGGLMVERAFQREEPRWAERLTESSERAIGMLHSYGITAFQDAAASAQLMRALKHLDDEGRLHAWVVTSMLANDFIFGVQPLGEAIIAEREGTASRHHRPDFIKIFLDGVPPSRTGAFLEPYLPDPCGHTTRGEPSMTQEELTEWMRTTARRGIGAKIHCTGDASVHMVLDAAEALCAEGYRGARWQIAHGQFVAAGDVPRFARTGVVADISPALWFPGVIPEAIATVLPAERATRMQPNRSLLDAGATIAGGSDWPVSTTPEVFSAVYGLVTRRDPSGAFPGTLWPEQAITRDEALRAYTVAAARAIGVDDVAGDLGLGKSADLVSLPVDPWSADLERLTDLPVDSTWFAGRLVHERSAS</sequence>
<dbReference type="SUPFAM" id="SSF51338">
    <property type="entry name" value="Composite domain of metallo-dependent hydrolases"/>
    <property type="match status" value="1"/>
</dbReference>
<dbReference type="PANTHER" id="PTHR22642">
    <property type="entry name" value="IMIDAZOLONEPROPIONASE"/>
    <property type="match status" value="1"/>
</dbReference>
<dbReference type="RefSeq" id="WP_254168408.1">
    <property type="nucleotide sequence ID" value="NZ_JANAFB010000044.1"/>
</dbReference>
<dbReference type="CDD" id="cd01300">
    <property type="entry name" value="YtcJ_like"/>
    <property type="match status" value="1"/>
</dbReference>
<dbReference type="InterPro" id="IPR011059">
    <property type="entry name" value="Metal-dep_hydrolase_composite"/>
</dbReference>
<accession>A0A9X2HFV5</accession>
<evidence type="ECO:0000259" key="1">
    <source>
        <dbReference type="Pfam" id="PF07969"/>
    </source>
</evidence>
<dbReference type="Gene3D" id="2.30.40.10">
    <property type="entry name" value="Urease, subunit C, domain 1"/>
    <property type="match status" value="1"/>
</dbReference>
<feature type="domain" description="Amidohydrolase 3" evidence="1">
    <location>
        <begin position="47"/>
        <end position="538"/>
    </location>
</feature>
<dbReference type="InterPro" id="IPR032466">
    <property type="entry name" value="Metal_Hydrolase"/>
</dbReference>
<dbReference type="InterPro" id="IPR033932">
    <property type="entry name" value="YtcJ-like"/>
</dbReference>
<dbReference type="EMBL" id="JANAFB010000044">
    <property type="protein sequence ID" value="MCP3426957.1"/>
    <property type="molecule type" value="Genomic_DNA"/>
</dbReference>
<dbReference type="GO" id="GO:0016810">
    <property type="term" value="F:hydrolase activity, acting on carbon-nitrogen (but not peptide) bonds"/>
    <property type="evidence" value="ECO:0007669"/>
    <property type="project" value="InterPro"/>
</dbReference>
<dbReference type="Gene3D" id="3.10.310.70">
    <property type="match status" value="1"/>
</dbReference>
<comment type="caution">
    <text evidence="2">The sequence shown here is derived from an EMBL/GenBank/DDBJ whole genome shotgun (WGS) entry which is preliminary data.</text>
</comment>
<protein>
    <submittedName>
        <fullName evidence="2">Amidohydrolase</fullName>
    </submittedName>
</protein>
<dbReference type="AlphaFoldDB" id="A0A9X2HFV5"/>
<dbReference type="Proteomes" id="UP001139502">
    <property type="component" value="Unassembled WGS sequence"/>
</dbReference>
<reference evidence="2" key="1">
    <citation type="submission" date="2022-06" db="EMBL/GenBank/DDBJ databases">
        <title>Rothia sp. isolated from sandalwood seedling.</title>
        <authorList>
            <person name="Tuikhar N."/>
            <person name="Kirdat K."/>
            <person name="Thorat V."/>
            <person name="Swetha P."/>
            <person name="Padma S."/>
            <person name="Sundararaj R."/>
            <person name="Yadav A."/>
        </authorList>
    </citation>
    <scope>NUCLEOTIDE SEQUENCE</scope>
    <source>
        <strain evidence="2">AR01</strain>
    </source>
</reference>